<dbReference type="RefSeq" id="WP_120470748.1">
    <property type="nucleotide sequence ID" value="NZ_RAYQ01000014.1"/>
</dbReference>
<evidence type="ECO:0000313" key="1">
    <source>
        <dbReference type="EMBL" id="RKI90501.1"/>
    </source>
</evidence>
<gene>
    <name evidence="1" type="ORF">D7V94_13845</name>
</gene>
<sequence length="665" mass="76552">MDKEKLNKEVINPIVIEVIQGYAKCERSDGKIERIPVYDQNLIGMHIPNTLKNPEEFLRDLERQRYIQSMSHELVTNRGSSEYMEDVPIVPKAATGLDIVRPAKSEESKVSDWANFCVIPKIRYIYINRIGEQNREREEILAEIVFNGVQKEIFYIKTKDISNLCKIIKKRFAIACIDFETKNVEKWIERDFREAVRQCRIVCRYYEQGWQMICGEMVYANKSAKCFKDVEYTMSANLPLVNCSTEYIGKSLLIAFDLYQNRASMATMIMYSLLGVMYRPFKEAGYPPKFLLFLYGKTGSMKTTIAKILYSQLGDDKVRDNPRRIDSDTIVSFERAVIESGYDTVTLIDDYNPAKSRKKKEEMTNKLESIIRLVGDASSKSRSNIKLEDCRGEGVQGTVVLTGELRGKGLSSNLRCLYCKMTREMVGIETVSWFQGNPHIYTTIIHEFAKYVSENWILKVTHIRNSFPGMRTKINEILSERRLVDAVVTLVIVYHFMYDFLVNYCKVKEDEVMKVVGNVEQDIISNAQMSQAISSEDSPSVLFIKTINDLMRVGTIVLGTGKIAMHDIDKFDGFDDMDYFYFNPEMVFKKVRSFLMASNIDLAMDLKEMLIALYDDGILKTAPNGKGKRTYCVRLGVGDGKKQNFLKISKVMFRKVLEDSMDTVW</sequence>
<reference evidence="1 2" key="1">
    <citation type="submission" date="2018-09" db="EMBL/GenBank/DDBJ databases">
        <title>Murine metabolic-syndrome-specific gut microbial biobank.</title>
        <authorList>
            <person name="Liu C."/>
        </authorList>
    </citation>
    <scope>NUCLEOTIDE SEQUENCE [LARGE SCALE GENOMIC DNA]</scope>
    <source>
        <strain evidence="1 2">0.1xD8-82</strain>
    </source>
</reference>
<dbReference type="EMBL" id="RAYQ01000014">
    <property type="protein sequence ID" value="RKI90501.1"/>
    <property type="molecule type" value="Genomic_DNA"/>
</dbReference>
<accession>A0A3A9ASE3</accession>
<name>A0A3A9ASE3_9FIRM</name>
<protein>
    <recommendedName>
        <fullName evidence="3">DUF927 domain-containing protein</fullName>
    </recommendedName>
</protein>
<keyword evidence="2" id="KW-1185">Reference proteome</keyword>
<dbReference type="AlphaFoldDB" id="A0A3A9ASE3"/>
<comment type="caution">
    <text evidence="1">The sequence shown here is derived from an EMBL/GenBank/DDBJ whole genome shotgun (WGS) entry which is preliminary data.</text>
</comment>
<evidence type="ECO:0000313" key="2">
    <source>
        <dbReference type="Proteomes" id="UP000280696"/>
    </source>
</evidence>
<proteinExistence type="predicted"/>
<evidence type="ECO:0008006" key="3">
    <source>
        <dbReference type="Google" id="ProtNLM"/>
    </source>
</evidence>
<dbReference type="OrthoDB" id="25220at2"/>
<organism evidence="1 2">
    <name type="scientific">Parablautia intestinalis</name>
    <dbReference type="NCBI Taxonomy" id="2320100"/>
    <lineage>
        <taxon>Bacteria</taxon>
        <taxon>Bacillati</taxon>
        <taxon>Bacillota</taxon>
        <taxon>Clostridia</taxon>
        <taxon>Lachnospirales</taxon>
        <taxon>Lachnospiraceae</taxon>
        <taxon>Parablautia</taxon>
    </lineage>
</organism>
<dbReference type="Proteomes" id="UP000280696">
    <property type="component" value="Unassembled WGS sequence"/>
</dbReference>